<dbReference type="AlphaFoldDB" id="A8NCD3"/>
<dbReference type="RefSeq" id="XP_001832477.2">
    <property type="nucleotide sequence ID" value="XM_001832425.2"/>
</dbReference>
<protein>
    <submittedName>
        <fullName evidence="2">Uncharacterized protein</fullName>
    </submittedName>
</protein>
<name>A8NCD3_COPC7</name>
<evidence type="ECO:0000313" key="2">
    <source>
        <dbReference type="EMBL" id="EAU89226.2"/>
    </source>
</evidence>
<comment type="caution">
    <text evidence="2">The sequence shown here is derived from an EMBL/GenBank/DDBJ whole genome shotgun (WGS) entry which is preliminary data.</text>
</comment>
<evidence type="ECO:0000256" key="1">
    <source>
        <dbReference type="SAM" id="MobiDB-lite"/>
    </source>
</evidence>
<dbReference type="VEuPathDB" id="FungiDB:CC1G_03491"/>
<gene>
    <name evidence="2" type="ORF">CC1G_03491</name>
</gene>
<dbReference type="InParanoid" id="A8NCD3"/>
<feature type="region of interest" description="Disordered" evidence="1">
    <location>
        <begin position="52"/>
        <end position="72"/>
    </location>
</feature>
<proteinExistence type="predicted"/>
<keyword evidence="3" id="KW-1185">Reference proteome</keyword>
<accession>A8NCD3</accession>
<feature type="compositionally biased region" description="Polar residues" evidence="1">
    <location>
        <begin position="52"/>
        <end position="61"/>
    </location>
</feature>
<dbReference type="GeneID" id="6008964"/>
<dbReference type="Proteomes" id="UP000001861">
    <property type="component" value="Unassembled WGS sequence"/>
</dbReference>
<reference evidence="2 3" key="1">
    <citation type="journal article" date="2010" name="Proc. Natl. Acad. Sci. U.S.A.">
        <title>Insights into evolution of multicellular fungi from the assembled chromosomes of the mushroom Coprinopsis cinerea (Coprinus cinereus).</title>
        <authorList>
            <person name="Stajich J.E."/>
            <person name="Wilke S.K."/>
            <person name="Ahren D."/>
            <person name="Au C.H."/>
            <person name="Birren B.W."/>
            <person name="Borodovsky M."/>
            <person name="Burns C."/>
            <person name="Canback B."/>
            <person name="Casselton L.A."/>
            <person name="Cheng C.K."/>
            <person name="Deng J."/>
            <person name="Dietrich F.S."/>
            <person name="Fargo D.C."/>
            <person name="Farman M.L."/>
            <person name="Gathman A.C."/>
            <person name="Goldberg J."/>
            <person name="Guigo R."/>
            <person name="Hoegger P.J."/>
            <person name="Hooker J.B."/>
            <person name="Huggins A."/>
            <person name="James T.Y."/>
            <person name="Kamada T."/>
            <person name="Kilaru S."/>
            <person name="Kodira C."/>
            <person name="Kues U."/>
            <person name="Kupfer D."/>
            <person name="Kwan H.S."/>
            <person name="Lomsadze A."/>
            <person name="Li W."/>
            <person name="Lilly W.W."/>
            <person name="Ma L.J."/>
            <person name="Mackey A.J."/>
            <person name="Manning G."/>
            <person name="Martin F."/>
            <person name="Muraguchi H."/>
            <person name="Natvig D.O."/>
            <person name="Palmerini H."/>
            <person name="Ramesh M.A."/>
            <person name="Rehmeyer C.J."/>
            <person name="Roe B.A."/>
            <person name="Shenoy N."/>
            <person name="Stanke M."/>
            <person name="Ter-Hovhannisyan V."/>
            <person name="Tunlid A."/>
            <person name="Velagapudi R."/>
            <person name="Vision T.J."/>
            <person name="Zeng Q."/>
            <person name="Zolan M.E."/>
            <person name="Pukkila P.J."/>
        </authorList>
    </citation>
    <scope>NUCLEOTIDE SEQUENCE [LARGE SCALE GENOMIC DNA]</scope>
    <source>
        <strain evidence="3">Okayama-7 / 130 / ATCC MYA-4618 / FGSC 9003</strain>
    </source>
</reference>
<evidence type="ECO:0000313" key="3">
    <source>
        <dbReference type="Proteomes" id="UP000001861"/>
    </source>
</evidence>
<organism evidence="2 3">
    <name type="scientific">Coprinopsis cinerea (strain Okayama-7 / 130 / ATCC MYA-4618 / FGSC 9003)</name>
    <name type="common">Inky cap fungus</name>
    <name type="synonym">Hormographiella aspergillata</name>
    <dbReference type="NCBI Taxonomy" id="240176"/>
    <lineage>
        <taxon>Eukaryota</taxon>
        <taxon>Fungi</taxon>
        <taxon>Dikarya</taxon>
        <taxon>Basidiomycota</taxon>
        <taxon>Agaricomycotina</taxon>
        <taxon>Agaricomycetes</taxon>
        <taxon>Agaricomycetidae</taxon>
        <taxon>Agaricales</taxon>
        <taxon>Agaricineae</taxon>
        <taxon>Psathyrellaceae</taxon>
        <taxon>Coprinopsis</taxon>
    </lineage>
</organism>
<sequence length="72" mass="7664">MPPLQLPGTTVDTWPRLDDLPIPGTIPDLELSESELDALFAICTRSLIVTQTGISTGTASPPTMGREQEVDG</sequence>
<dbReference type="KEGG" id="cci:CC1G_03491"/>
<dbReference type="EMBL" id="AACS02000009">
    <property type="protein sequence ID" value="EAU89226.2"/>
    <property type="molecule type" value="Genomic_DNA"/>
</dbReference>
<dbReference type="HOGENOM" id="CLU_2722142_0_0_1"/>